<dbReference type="AlphaFoldDB" id="A0A931B0C5"/>
<dbReference type="SUPFAM" id="SSF55729">
    <property type="entry name" value="Acyl-CoA N-acyltransferases (Nat)"/>
    <property type="match status" value="1"/>
</dbReference>
<organism evidence="2 3">
    <name type="scientific">Enterococcus lacertideformus</name>
    <dbReference type="NCBI Taxonomy" id="2771493"/>
    <lineage>
        <taxon>Bacteria</taxon>
        <taxon>Bacillati</taxon>
        <taxon>Bacillota</taxon>
        <taxon>Bacilli</taxon>
        <taxon>Lactobacillales</taxon>
        <taxon>Enterococcaceae</taxon>
        <taxon>Enterococcus</taxon>
    </lineage>
</organism>
<reference evidence="2" key="1">
    <citation type="submission" date="2020-09" db="EMBL/GenBank/DDBJ databases">
        <title>Genomic insights into the novelty and pathogenicity of a unique biofilm-forming Enterococcus sp. bacteria (Enterococcus lacertideformus) identified in reptiles.</title>
        <authorList>
            <person name="Agius J.E."/>
            <person name="Phalen D.N."/>
            <person name="Rose K."/>
            <person name="Eden J.-S."/>
        </authorList>
    </citation>
    <scope>NUCLEOTIDE SEQUENCE</scope>
    <source>
        <strain evidence="2">PHRS 0518</strain>
    </source>
</reference>
<evidence type="ECO:0000313" key="2">
    <source>
        <dbReference type="EMBL" id="MBF8808704.1"/>
    </source>
</evidence>
<gene>
    <name evidence="2" type="ORF">IC227_11210</name>
</gene>
<comment type="caution">
    <text evidence="2">The sequence shown here is derived from an EMBL/GenBank/DDBJ whole genome shotgun (WGS) entry which is preliminary data.</text>
</comment>
<dbReference type="PROSITE" id="PS51186">
    <property type="entry name" value="GNAT"/>
    <property type="match status" value="1"/>
</dbReference>
<proteinExistence type="predicted"/>
<dbReference type="CDD" id="cd04301">
    <property type="entry name" value="NAT_SF"/>
    <property type="match status" value="1"/>
</dbReference>
<dbReference type="InterPro" id="IPR000182">
    <property type="entry name" value="GNAT_dom"/>
</dbReference>
<keyword evidence="3" id="KW-1185">Reference proteome</keyword>
<dbReference type="GO" id="GO:0016747">
    <property type="term" value="F:acyltransferase activity, transferring groups other than amino-acyl groups"/>
    <property type="evidence" value="ECO:0007669"/>
    <property type="project" value="InterPro"/>
</dbReference>
<protein>
    <submittedName>
        <fullName evidence="2">GNAT family N-acetyltransferase</fullName>
    </submittedName>
</protein>
<name>A0A931B0C5_9ENTE</name>
<dbReference type="Pfam" id="PF00583">
    <property type="entry name" value="Acetyltransf_1"/>
    <property type="match status" value="1"/>
</dbReference>
<dbReference type="InterPro" id="IPR016181">
    <property type="entry name" value="Acyl_CoA_acyltransferase"/>
</dbReference>
<feature type="domain" description="N-acetyltransferase" evidence="1">
    <location>
        <begin position="3"/>
        <end position="173"/>
    </location>
</feature>
<sequence>MSLVFRKTTLEDVPAVMKVINDAKSLLAINGSPQWQNGYPNEETIKQDIQKSWGYVFLVDGIVAGTLALQKTPDKNYQKIFEGSWEKAKDPYTTIHRIALSEDFRGQKLAYRLIEFAESETKMLGMSQIRVDTHKKNIGMQRIMNHCGFTLCGIVYVDDYVDNERLAYQKLIE</sequence>
<dbReference type="Gene3D" id="3.40.630.30">
    <property type="match status" value="1"/>
</dbReference>
<evidence type="ECO:0000313" key="3">
    <source>
        <dbReference type="Proteomes" id="UP000637757"/>
    </source>
</evidence>
<accession>A0A931B0C5</accession>
<evidence type="ECO:0000259" key="1">
    <source>
        <dbReference type="PROSITE" id="PS51186"/>
    </source>
</evidence>
<dbReference type="EMBL" id="JADAKE010000023">
    <property type="protein sequence ID" value="MBF8808704.1"/>
    <property type="molecule type" value="Genomic_DNA"/>
</dbReference>
<dbReference type="Proteomes" id="UP000637757">
    <property type="component" value="Unassembled WGS sequence"/>
</dbReference>